<organism evidence="2 3">
    <name type="scientific">Clathrus columnatus</name>
    <dbReference type="NCBI Taxonomy" id="1419009"/>
    <lineage>
        <taxon>Eukaryota</taxon>
        <taxon>Fungi</taxon>
        <taxon>Dikarya</taxon>
        <taxon>Basidiomycota</taxon>
        <taxon>Agaricomycotina</taxon>
        <taxon>Agaricomycetes</taxon>
        <taxon>Phallomycetidae</taxon>
        <taxon>Phallales</taxon>
        <taxon>Clathraceae</taxon>
        <taxon>Clathrus</taxon>
    </lineage>
</organism>
<proteinExistence type="predicted"/>
<comment type="caution">
    <text evidence="2">The sequence shown here is derived from an EMBL/GenBank/DDBJ whole genome shotgun (WGS) entry which is preliminary data.</text>
</comment>
<keyword evidence="3" id="KW-1185">Reference proteome</keyword>
<dbReference type="AlphaFoldDB" id="A0AAV5AG37"/>
<protein>
    <submittedName>
        <fullName evidence="2">Uncharacterized protein</fullName>
    </submittedName>
</protein>
<sequence>MSDSKSLKIPGYEFWIESDGKRAKQFQVQEDQAGNVVSCYIASEAGKEFRIGARKLKDGPSTSVRFYLNDDCVAKRVFKRTRVNDILVSHTYTAKNEKRKFAFSTINFEGILQAEGLAPPPAPDTPSSVETKNRVIDGSKAEELVVIEDSDEEELVVIEDSDEEDLKCAVKSHSLRIKTEKLSSLKRTREPFDAPSGKTKRVRETSDSSIIVIDSD</sequence>
<name>A0AAV5AG37_9AGAM</name>
<gene>
    <name evidence="2" type="ORF">Clacol_006159</name>
</gene>
<dbReference type="EMBL" id="BPWL01000007">
    <property type="protein sequence ID" value="GJJ11921.1"/>
    <property type="molecule type" value="Genomic_DNA"/>
</dbReference>
<evidence type="ECO:0000313" key="3">
    <source>
        <dbReference type="Proteomes" id="UP001050691"/>
    </source>
</evidence>
<feature type="region of interest" description="Disordered" evidence="1">
    <location>
        <begin position="186"/>
        <end position="208"/>
    </location>
</feature>
<evidence type="ECO:0000313" key="2">
    <source>
        <dbReference type="EMBL" id="GJJ11921.1"/>
    </source>
</evidence>
<evidence type="ECO:0000256" key="1">
    <source>
        <dbReference type="SAM" id="MobiDB-lite"/>
    </source>
</evidence>
<accession>A0AAV5AG37</accession>
<dbReference type="Proteomes" id="UP001050691">
    <property type="component" value="Unassembled WGS sequence"/>
</dbReference>
<reference evidence="2" key="1">
    <citation type="submission" date="2021-10" db="EMBL/GenBank/DDBJ databases">
        <title>De novo Genome Assembly of Clathrus columnatus (Basidiomycota, Fungi) Using Illumina and Nanopore Sequence Data.</title>
        <authorList>
            <person name="Ogiso-Tanaka E."/>
            <person name="Itagaki H."/>
            <person name="Hosoya T."/>
            <person name="Hosaka K."/>
        </authorList>
    </citation>
    <scope>NUCLEOTIDE SEQUENCE</scope>
    <source>
        <strain evidence="2">MO-923</strain>
    </source>
</reference>